<keyword evidence="5" id="KW-0812">Transmembrane</keyword>
<keyword evidence="7" id="KW-1133">Transmembrane helix</keyword>
<keyword evidence="2" id="KW-0813">Transport</keyword>
<evidence type="ECO:0000256" key="1">
    <source>
        <dbReference type="ARBA" id="ARBA00004533"/>
    </source>
</evidence>
<evidence type="ECO:0000256" key="5">
    <source>
        <dbReference type="ARBA" id="ARBA00022692"/>
    </source>
</evidence>
<evidence type="ECO:0000313" key="11">
    <source>
        <dbReference type="EMBL" id="SIR26011.1"/>
    </source>
</evidence>
<evidence type="ECO:0000256" key="8">
    <source>
        <dbReference type="ARBA" id="ARBA00023136"/>
    </source>
</evidence>
<keyword evidence="3" id="KW-1003">Cell membrane</keyword>
<organism evidence="11 12">
    <name type="scientific">Pseudomonas flexibilis</name>
    <dbReference type="NCBI Taxonomy" id="706570"/>
    <lineage>
        <taxon>Bacteria</taxon>
        <taxon>Pseudomonadati</taxon>
        <taxon>Pseudomonadota</taxon>
        <taxon>Gammaproteobacteria</taxon>
        <taxon>Pseudomonadales</taxon>
        <taxon>Pseudomonadaceae</taxon>
        <taxon>Pseudomonas</taxon>
    </lineage>
</organism>
<reference evidence="11 12" key="1">
    <citation type="submission" date="2017-01" db="EMBL/GenBank/DDBJ databases">
        <authorList>
            <person name="Mah S.A."/>
            <person name="Swanson W.J."/>
            <person name="Moy G.W."/>
            <person name="Vacquier V.D."/>
        </authorList>
    </citation>
    <scope>NUCLEOTIDE SEQUENCE [LARGE SCALE GENOMIC DNA]</scope>
    <source>
        <strain evidence="11 12">ATCC 29606</strain>
    </source>
</reference>
<evidence type="ECO:0000256" key="4">
    <source>
        <dbReference type="ARBA" id="ARBA00022519"/>
    </source>
</evidence>
<accession>A0A1N6ZGX7</accession>
<dbReference type="Proteomes" id="UP000186079">
    <property type="component" value="Unassembled WGS sequence"/>
</dbReference>
<dbReference type="InterPro" id="IPR024961">
    <property type="entry name" value="T2SS_GspC_N"/>
</dbReference>
<dbReference type="RefSeq" id="WP_051587448.1">
    <property type="nucleotide sequence ID" value="NZ_FTMC01000018.1"/>
</dbReference>
<keyword evidence="6" id="KW-0653">Protein transport</keyword>
<dbReference type="Gene3D" id="2.30.30.830">
    <property type="match status" value="1"/>
</dbReference>
<proteinExistence type="predicted"/>
<feature type="domain" description="Type II secretion system protein GspC N-terminal" evidence="10">
    <location>
        <begin position="18"/>
        <end position="146"/>
    </location>
</feature>
<keyword evidence="8" id="KW-0472">Membrane</keyword>
<evidence type="ECO:0000259" key="10">
    <source>
        <dbReference type="Pfam" id="PF11356"/>
    </source>
</evidence>
<evidence type="ECO:0000256" key="3">
    <source>
        <dbReference type="ARBA" id="ARBA00022475"/>
    </source>
</evidence>
<evidence type="ECO:0000256" key="2">
    <source>
        <dbReference type="ARBA" id="ARBA00022448"/>
    </source>
</evidence>
<evidence type="ECO:0000256" key="7">
    <source>
        <dbReference type="ARBA" id="ARBA00022989"/>
    </source>
</evidence>
<name>A0A1N6ZGX7_9PSED</name>
<dbReference type="GO" id="GO:0005886">
    <property type="term" value="C:plasma membrane"/>
    <property type="evidence" value="ECO:0007669"/>
    <property type="project" value="UniProtKB-SubCell"/>
</dbReference>
<dbReference type="AlphaFoldDB" id="A0A1N6ZGX7"/>
<sequence>MSRFGNAHWWSLQAPLLLAIVLLLGTAVHLAWRGSAWLNLLRSEPVVALPRPQAPITSVAPRQLANLFGLPPRAAPVAPPATTLRLTLHGSFVHPDPARSRAIIQRDGGPARRQTVNSQLEPGVRLHAVYPDRVEIDRNGKLETLPFPRRRQAMAGSGVSAVPASAAAEAPAASSEQLAMLQEERFRQLRERMATLRQRIQGNTAEADVLPPPTDSPTQSD</sequence>
<evidence type="ECO:0000256" key="6">
    <source>
        <dbReference type="ARBA" id="ARBA00022927"/>
    </source>
</evidence>
<feature type="region of interest" description="Disordered" evidence="9">
    <location>
        <begin position="196"/>
        <end position="221"/>
    </location>
</feature>
<keyword evidence="4" id="KW-0997">Cell inner membrane</keyword>
<dbReference type="Pfam" id="PF11356">
    <property type="entry name" value="T2SSC"/>
    <property type="match status" value="1"/>
</dbReference>
<protein>
    <submittedName>
        <fullName evidence="11">General secretion pathway protein C</fullName>
    </submittedName>
</protein>
<dbReference type="GO" id="GO:0015031">
    <property type="term" value="P:protein transport"/>
    <property type="evidence" value="ECO:0007669"/>
    <property type="project" value="UniProtKB-KW"/>
</dbReference>
<dbReference type="EMBL" id="FTMC01000018">
    <property type="protein sequence ID" value="SIR26011.1"/>
    <property type="molecule type" value="Genomic_DNA"/>
</dbReference>
<evidence type="ECO:0000256" key="9">
    <source>
        <dbReference type="SAM" id="MobiDB-lite"/>
    </source>
</evidence>
<comment type="subcellular location">
    <subcellularLocation>
        <location evidence="1">Cell inner membrane</location>
    </subcellularLocation>
</comment>
<evidence type="ECO:0000313" key="12">
    <source>
        <dbReference type="Proteomes" id="UP000186079"/>
    </source>
</evidence>
<gene>
    <name evidence="11" type="ORF">SAMN05421672_11828</name>
</gene>